<comment type="similarity">
    <text evidence="11">Belongs to the dus family.</text>
</comment>
<dbReference type="PANTHER" id="PTHR45846">
    <property type="entry name" value="TRNA-DIHYDROURIDINE(47) SYNTHASE [NAD(P)(+)]-LIKE"/>
    <property type="match status" value="1"/>
</dbReference>
<keyword evidence="6" id="KW-0521">NADP</keyword>
<evidence type="ECO:0000259" key="14">
    <source>
        <dbReference type="Pfam" id="PF01207"/>
    </source>
</evidence>
<dbReference type="EC" id="1.3.1.-" evidence="11"/>
<name>I0II18_PHYMF</name>
<reference evidence="15 16" key="1">
    <citation type="submission" date="2012-02" db="EMBL/GenBank/DDBJ databases">
        <title>Complete genome sequence of Phycisphaera mikurensis NBRC 102666.</title>
        <authorList>
            <person name="Ankai A."/>
            <person name="Hosoyama A."/>
            <person name="Terui Y."/>
            <person name="Sekine M."/>
            <person name="Fukai R."/>
            <person name="Kato Y."/>
            <person name="Nakamura S."/>
            <person name="Yamada-Narita S."/>
            <person name="Kawakoshi A."/>
            <person name="Fukunaga Y."/>
            <person name="Yamazaki S."/>
            <person name="Fujita N."/>
        </authorList>
    </citation>
    <scope>NUCLEOTIDE SEQUENCE [LARGE SCALE GENOMIC DNA]</scope>
    <source>
        <strain evidence="16">NBRC 102666 / KCTC 22515 / FYK2301M01</strain>
    </source>
</reference>
<evidence type="ECO:0000313" key="15">
    <source>
        <dbReference type="EMBL" id="BAM04906.1"/>
    </source>
</evidence>
<proteinExistence type="inferred from homology"/>
<evidence type="ECO:0000256" key="10">
    <source>
        <dbReference type="ARBA" id="ARBA00048802"/>
    </source>
</evidence>
<dbReference type="RefSeq" id="WP_014438116.1">
    <property type="nucleotide sequence ID" value="NC_017080.1"/>
</dbReference>
<evidence type="ECO:0000256" key="5">
    <source>
        <dbReference type="ARBA" id="ARBA00022694"/>
    </source>
</evidence>
<protein>
    <recommendedName>
        <fullName evidence="11">tRNA-dihydrouridine synthase</fullName>
        <ecNumber evidence="11">1.3.1.-</ecNumber>
    </recommendedName>
</protein>
<dbReference type="InterPro" id="IPR013785">
    <property type="entry name" value="Aldolase_TIM"/>
</dbReference>
<feature type="active site" description="Proton donor" evidence="12">
    <location>
        <position position="111"/>
    </location>
</feature>
<dbReference type="KEGG" id="phm:PSMK_27470"/>
<evidence type="ECO:0000256" key="6">
    <source>
        <dbReference type="ARBA" id="ARBA00022857"/>
    </source>
</evidence>
<dbReference type="Gene3D" id="3.20.20.70">
    <property type="entry name" value="Aldolase class I"/>
    <property type="match status" value="1"/>
</dbReference>
<feature type="binding site" evidence="13">
    <location>
        <begin position="253"/>
        <end position="254"/>
    </location>
    <ligand>
        <name>FMN</name>
        <dbReference type="ChEBI" id="CHEBI:58210"/>
    </ligand>
</feature>
<evidence type="ECO:0000256" key="2">
    <source>
        <dbReference type="ARBA" id="ARBA00022555"/>
    </source>
</evidence>
<comment type="cofactor">
    <cofactor evidence="11 13">
        <name>FMN</name>
        <dbReference type="ChEBI" id="CHEBI:58210"/>
    </cofactor>
</comment>
<comment type="catalytic activity">
    <reaction evidence="9">
        <text>a 5,6-dihydrouridine in tRNA + NADP(+) = a uridine in tRNA + NADPH + H(+)</text>
        <dbReference type="Rhea" id="RHEA:23624"/>
        <dbReference type="Rhea" id="RHEA-COMP:13339"/>
        <dbReference type="Rhea" id="RHEA-COMP:13887"/>
        <dbReference type="ChEBI" id="CHEBI:15378"/>
        <dbReference type="ChEBI" id="CHEBI:57783"/>
        <dbReference type="ChEBI" id="CHEBI:58349"/>
        <dbReference type="ChEBI" id="CHEBI:65315"/>
        <dbReference type="ChEBI" id="CHEBI:74443"/>
    </reaction>
</comment>
<keyword evidence="16" id="KW-1185">Reference proteome</keyword>
<keyword evidence="8 11" id="KW-0560">Oxidoreductase</keyword>
<dbReference type="InterPro" id="IPR001269">
    <property type="entry name" value="DUS_fam"/>
</dbReference>
<evidence type="ECO:0000256" key="3">
    <source>
        <dbReference type="ARBA" id="ARBA00022630"/>
    </source>
</evidence>
<evidence type="ECO:0000313" key="16">
    <source>
        <dbReference type="Proteomes" id="UP000007881"/>
    </source>
</evidence>
<dbReference type="PANTHER" id="PTHR45846:SF1">
    <property type="entry name" value="TRNA-DIHYDROURIDINE(47) SYNTHASE [NAD(P)(+)]-LIKE"/>
    <property type="match status" value="1"/>
</dbReference>
<keyword evidence="4 11" id="KW-0288">FMN</keyword>
<gene>
    <name evidence="15" type="ordered locus">PSMK_27470</name>
</gene>
<keyword evidence="3 11" id="KW-0285">Flavoprotein</keyword>
<keyword evidence="13" id="KW-0547">Nucleotide-binding</keyword>
<comment type="function">
    <text evidence="1 11">Catalyzes the synthesis of 5,6-dihydrouridine (D), a modified base found in the D-loop of most tRNAs, via the reduction of the C5-C6 double bond in target uridines.</text>
</comment>
<dbReference type="OrthoDB" id="9764501at2"/>
<accession>I0II18</accession>
<organism evidence="15 16">
    <name type="scientific">Phycisphaera mikurensis (strain NBRC 102666 / KCTC 22515 / FYK2301M01)</name>
    <dbReference type="NCBI Taxonomy" id="1142394"/>
    <lineage>
        <taxon>Bacteria</taxon>
        <taxon>Pseudomonadati</taxon>
        <taxon>Planctomycetota</taxon>
        <taxon>Phycisphaerae</taxon>
        <taxon>Phycisphaerales</taxon>
        <taxon>Phycisphaeraceae</taxon>
        <taxon>Phycisphaera</taxon>
    </lineage>
</organism>
<keyword evidence="2" id="KW-0820">tRNA-binding</keyword>
<dbReference type="InterPro" id="IPR024036">
    <property type="entry name" value="tRNA-dHydroUridine_Synthase_C"/>
</dbReference>
<evidence type="ECO:0000256" key="13">
    <source>
        <dbReference type="PIRSR" id="PIRSR006621-2"/>
    </source>
</evidence>
<evidence type="ECO:0000256" key="12">
    <source>
        <dbReference type="PIRSR" id="PIRSR006621-1"/>
    </source>
</evidence>
<comment type="catalytic activity">
    <reaction evidence="10">
        <text>a 5,6-dihydrouridine in tRNA + NAD(+) = a uridine in tRNA + NADH + H(+)</text>
        <dbReference type="Rhea" id="RHEA:54452"/>
        <dbReference type="Rhea" id="RHEA-COMP:13339"/>
        <dbReference type="Rhea" id="RHEA-COMP:13887"/>
        <dbReference type="ChEBI" id="CHEBI:15378"/>
        <dbReference type="ChEBI" id="CHEBI:57540"/>
        <dbReference type="ChEBI" id="CHEBI:57945"/>
        <dbReference type="ChEBI" id="CHEBI:65315"/>
        <dbReference type="ChEBI" id="CHEBI:74443"/>
    </reaction>
</comment>
<evidence type="ECO:0000256" key="4">
    <source>
        <dbReference type="ARBA" id="ARBA00022643"/>
    </source>
</evidence>
<sequence length="390" mass="41646">MLKLGGQPGGPAAVPVAAPFFQAGLAGYSDASMRRIARRHGCPFCVTEAMLDRFLVNGGKGLAAAELDADDRGPDAPIAGQLMGSHPDELAEGARILVKLGYDVVDVNLACPVKKIKKKARGGHLLSVPEEALDILRATMDAVGSEVPVTVKLRRGYDDSPGAEAAFARVFEGAMELGLSGATVHSRTVQQKYVGPGHRPRLREIARRYRLGAFFDGPADGSRFVLGGSGDVWTAADVFAMLDGTGVDWVSVARGCIGNPWVFRQARSVAAERAAGRMRAGEPVDLDALRPPTVFQQRDVLREHFALAVARDGEQHAGRTMRKFGIRFSRHHLDGPAIRQRFIRVKNLAEWEAVLADFYEADGPGVPTRASLPPEAPAAVDAGDALLACG</sequence>
<dbReference type="GO" id="GO:0050660">
    <property type="term" value="F:flavin adenine dinucleotide binding"/>
    <property type="evidence" value="ECO:0007669"/>
    <property type="project" value="InterPro"/>
</dbReference>
<keyword evidence="7" id="KW-0694">RNA-binding</keyword>
<dbReference type="eggNOG" id="COG0042">
    <property type="taxonomic scope" value="Bacteria"/>
</dbReference>
<dbReference type="GO" id="GO:0000049">
    <property type="term" value="F:tRNA binding"/>
    <property type="evidence" value="ECO:0007669"/>
    <property type="project" value="UniProtKB-KW"/>
</dbReference>
<keyword evidence="5 11" id="KW-0819">tRNA processing</keyword>
<evidence type="ECO:0000256" key="7">
    <source>
        <dbReference type="ARBA" id="ARBA00022884"/>
    </source>
</evidence>
<dbReference type="PIRSF" id="PIRSF006621">
    <property type="entry name" value="Dus"/>
    <property type="match status" value="1"/>
</dbReference>
<feature type="domain" description="DUS-like FMN-binding" evidence="14">
    <location>
        <begin position="24"/>
        <end position="283"/>
    </location>
</feature>
<dbReference type="Pfam" id="PF01207">
    <property type="entry name" value="Dus"/>
    <property type="match status" value="1"/>
</dbReference>
<dbReference type="HOGENOM" id="CLU_013299_0_0_0"/>
<evidence type="ECO:0000256" key="8">
    <source>
        <dbReference type="ARBA" id="ARBA00023002"/>
    </source>
</evidence>
<dbReference type="SUPFAM" id="SSF51395">
    <property type="entry name" value="FMN-linked oxidoreductases"/>
    <property type="match status" value="1"/>
</dbReference>
<feature type="binding site" evidence="13">
    <location>
        <position position="185"/>
    </location>
    <ligand>
        <name>FMN</name>
        <dbReference type="ChEBI" id="CHEBI:58210"/>
    </ligand>
</feature>
<dbReference type="EMBL" id="AP012338">
    <property type="protein sequence ID" value="BAM04906.1"/>
    <property type="molecule type" value="Genomic_DNA"/>
</dbReference>
<feature type="binding site" evidence="13">
    <location>
        <position position="152"/>
    </location>
    <ligand>
        <name>FMN</name>
        <dbReference type="ChEBI" id="CHEBI:58210"/>
    </ligand>
</feature>
<dbReference type="STRING" id="1142394.PSMK_27470"/>
<evidence type="ECO:0000256" key="9">
    <source>
        <dbReference type="ARBA" id="ARBA00048205"/>
    </source>
</evidence>
<dbReference type="InterPro" id="IPR035587">
    <property type="entry name" value="DUS-like_FMN-bd"/>
</dbReference>
<feature type="binding site" evidence="13">
    <location>
        <position position="81"/>
    </location>
    <ligand>
        <name>FMN</name>
        <dbReference type="ChEBI" id="CHEBI:58210"/>
    </ligand>
</feature>
<dbReference type="GO" id="GO:0017150">
    <property type="term" value="F:tRNA dihydrouridine synthase activity"/>
    <property type="evidence" value="ECO:0007669"/>
    <property type="project" value="InterPro"/>
</dbReference>
<dbReference type="CDD" id="cd02801">
    <property type="entry name" value="DUS_like_FMN"/>
    <property type="match status" value="1"/>
</dbReference>
<dbReference type="Proteomes" id="UP000007881">
    <property type="component" value="Chromosome"/>
</dbReference>
<evidence type="ECO:0000256" key="11">
    <source>
        <dbReference type="PIRNR" id="PIRNR006621"/>
    </source>
</evidence>
<dbReference type="Gene3D" id="1.10.1200.80">
    <property type="entry name" value="Putative flavin oxidoreducatase, domain 2"/>
    <property type="match status" value="1"/>
</dbReference>
<dbReference type="AlphaFoldDB" id="I0II18"/>
<evidence type="ECO:0000256" key="1">
    <source>
        <dbReference type="ARBA" id="ARBA00002790"/>
    </source>
</evidence>